<reference evidence="1" key="1">
    <citation type="journal article" date="2018" name="Aquaculture">
        <title>Complete genome sequence of a white spot syndrome virus associated with a disease incursion in Australia.</title>
        <authorList>
            <person name="Oakey J."/>
            <person name="Smith C.S."/>
        </authorList>
    </citation>
    <scope>NUCLEOTIDE SEQUENCE [LARGE SCALE GENOMIC DNA]</scope>
    <source>
        <strain evidence="1">WSSV-AU</strain>
    </source>
</reference>
<sequence>MYFCPEMDKVCVISNTRERTFKVPADLLCVATEPEISTKEEDAGIEIETRVVVFSRCVSVQELHTINPNDEGFSVQLFKDYLKLQSAQGKKPIGLYIQIKAGEDLERRLISGGTAYLDPATHLFYLDFSLYPNYSIFNDISSRLKIIDEDTYNGVVFSNSEEKEKDALVLIRVTFSTHEKAIEAAIKKIMLRKVFFKDGDLDFGYLRIPKSKLDKFTPYFRSQYGIVNVEKNIPGYIWGEIMKQRVRCSRWYLYNTDSEWEYKNVAEERVGPRQLVKKYGAKCENLCFRDIDLRKKEAKEKRDIERETESRYVVVTLTHKHEMPENMPYFGPKCSVVRLDETRILLCFVDEISYNDEDVDEILSENRSLRNVSIRHKENVPVHTLLKKGVSIHARFTLNGLDDALIILKRIPKTYFEDEELQAACAHVNLEQYEWLCSNNRGNKVEHVKSRVVTRAVKRRRKCRHWIYFDKDTLNLNYKYFDKKVTASMASKICNAKHDCLVFHRKMELEDLTESAYFKVEPSPINFAKLKSCPDVKYVQKKTDGTFSVIRFFRNMTKGDLIQRMDLFCRFIPDSHTITLLSRADFYACKRGESMHMCTNKHRILHYKFSNAPHAAIEQITNIISDTRGRKGIHIEYAIENVQEMYEEDGRRYEAKYTGTLTEYKRNEDKTFKSLLAPHLTPVNKPYNINHLYEQYGNFDEELEDKLRSGFISYDTYVTAKDNWGRCATGKGACI</sequence>
<name>A0A2D3I4T5_9VIRU</name>
<organism evidence="1">
    <name type="scientific">White spot syndrome virus</name>
    <dbReference type="NCBI Taxonomy" id="342409"/>
    <lineage>
        <taxon>Viruses</taxon>
        <taxon>Viruses incertae sedis</taxon>
        <taxon>Naldaviricetes</taxon>
        <taxon>Nimaviridae</taxon>
        <taxon>Whispovirus</taxon>
    </lineage>
</organism>
<accession>A0A2D3I4T5</accession>
<dbReference type="Proteomes" id="UP000267516">
    <property type="component" value="Segment"/>
</dbReference>
<protein>
    <submittedName>
        <fullName evidence="1">ORF419</fullName>
    </submittedName>
</protein>
<dbReference type="EMBL" id="MF768985">
    <property type="protein sequence ID" value="ATU83393.1"/>
    <property type="molecule type" value="Genomic_DNA"/>
</dbReference>
<evidence type="ECO:0000313" key="1">
    <source>
        <dbReference type="EMBL" id="ATU83393.1"/>
    </source>
</evidence>
<proteinExistence type="predicted"/>